<name>A0A8R1E393_CAEJA</name>
<evidence type="ECO:0000313" key="2">
    <source>
        <dbReference type="Proteomes" id="UP000005237"/>
    </source>
</evidence>
<protein>
    <recommendedName>
        <fullName evidence="3">Reverse transcriptase domain-containing protein</fullName>
    </recommendedName>
</protein>
<evidence type="ECO:0008006" key="3">
    <source>
        <dbReference type="Google" id="ProtNLM"/>
    </source>
</evidence>
<accession>A0A8R1E393</accession>
<dbReference type="Proteomes" id="UP000005237">
    <property type="component" value="Unassembled WGS sequence"/>
</dbReference>
<proteinExistence type="predicted"/>
<keyword evidence="2" id="KW-1185">Reference proteome</keyword>
<reference evidence="1" key="2">
    <citation type="submission" date="2022-06" db="UniProtKB">
        <authorList>
            <consortium name="EnsemblMetazoa"/>
        </authorList>
    </citation>
    <scope>IDENTIFICATION</scope>
    <source>
        <strain evidence="1">DF5081</strain>
    </source>
</reference>
<evidence type="ECO:0000313" key="1">
    <source>
        <dbReference type="EnsemblMetazoa" id="CJA20004.1"/>
    </source>
</evidence>
<reference evidence="2" key="1">
    <citation type="submission" date="2010-08" db="EMBL/GenBank/DDBJ databases">
        <authorList>
            <consortium name="Caenorhabditis japonica Sequencing Consortium"/>
            <person name="Wilson R.K."/>
        </authorList>
    </citation>
    <scope>NUCLEOTIDE SEQUENCE [LARGE SCALE GENOMIC DNA]</scope>
    <source>
        <strain evidence="2">DF5081</strain>
    </source>
</reference>
<sequence length="107" mass="12309">MSSESNKQDSADHSLRSNQIHSIQRLLEVGREYQQPLKLVFIDFHKAFDSSQPQAIWESPKSQGVKPVYIDLMQHCYINCTITIKPFHKKVEVPITRGVCQKDPSAR</sequence>
<dbReference type="AlphaFoldDB" id="A0A8R1E393"/>
<organism evidence="1 2">
    <name type="scientific">Caenorhabditis japonica</name>
    <dbReference type="NCBI Taxonomy" id="281687"/>
    <lineage>
        <taxon>Eukaryota</taxon>
        <taxon>Metazoa</taxon>
        <taxon>Ecdysozoa</taxon>
        <taxon>Nematoda</taxon>
        <taxon>Chromadorea</taxon>
        <taxon>Rhabditida</taxon>
        <taxon>Rhabditina</taxon>
        <taxon>Rhabditomorpha</taxon>
        <taxon>Rhabditoidea</taxon>
        <taxon>Rhabditidae</taxon>
        <taxon>Peloderinae</taxon>
        <taxon>Caenorhabditis</taxon>
    </lineage>
</organism>
<dbReference type="EnsemblMetazoa" id="CJA20004.1">
    <property type="protein sequence ID" value="CJA20004.1"/>
    <property type="gene ID" value="WBGene00175575"/>
</dbReference>